<proteinExistence type="predicted"/>
<feature type="signal peptide" evidence="1">
    <location>
        <begin position="1"/>
        <end position="20"/>
    </location>
</feature>
<sequence length="107" mass="11614">MLNAAFLVVSLLALVSETRAATAAVALPPPLSPAWRPSAAPVPPVPSLLSVSRRRTGLLEWRKEQQRQGGEQPNSSTTWAAQPRLLFLSVPFLSMVGMHLRSAWFVA</sequence>
<name>A0A8T0X8I3_PANVG</name>
<evidence type="ECO:0000313" key="3">
    <source>
        <dbReference type="Proteomes" id="UP000823388"/>
    </source>
</evidence>
<protein>
    <recommendedName>
        <fullName evidence="4">Secreted protein</fullName>
    </recommendedName>
</protein>
<evidence type="ECO:0008006" key="4">
    <source>
        <dbReference type="Google" id="ProtNLM"/>
    </source>
</evidence>
<reference evidence="2" key="1">
    <citation type="submission" date="2020-05" db="EMBL/GenBank/DDBJ databases">
        <title>WGS assembly of Panicum virgatum.</title>
        <authorList>
            <person name="Lovell J.T."/>
            <person name="Jenkins J."/>
            <person name="Shu S."/>
            <person name="Juenger T.E."/>
            <person name="Schmutz J."/>
        </authorList>
    </citation>
    <scope>NUCLEOTIDE SEQUENCE</scope>
    <source>
        <strain evidence="2">AP13</strain>
    </source>
</reference>
<accession>A0A8T0X8I3</accession>
<organism evidence="2 3">
    <name type="scientific">Panicum virgatum</name>
    <name type="common">Blackwell switchgrass</name>
    <dbReference type="NCBI Taxonomy" id="38727"/>
    <lineage>
        <taxon>Eukaryota</taxon>
        <taxon>Viridiplantae</taxon>
        <taxon>Streptophyta</taxon>
        <taxon>Embryophyta</taxon>
        <taxon>Tracheophyta</taxon>
        <taxon>Spermatophyta</taxon>
        <taxon>Magnoliopsida</taxon>
        <taxon>Liliopsida</taxon>
        <taxon>Poales</taxon>
        <taxon>Poaceae</taxon>
        <taxon>PACMAD clade</taxon>
        <taxon>Panicoideae</taxon>
        <taxon>Panicodae</taxon>
        <taxon>Paniceae</taxon>
        <taxon>Panicinae</taxon>
        <taxon>Panicum</taxon>
        <taxon>Panicum sect. Hiantes</taxon>
    </lineage>
</organism>
<keyword evidence="1" id="KW-0732">Signal</keyword>
<feature type="chain" id="PRO_5035787371" description="Secreted protein" evidence="1">
    <location>
        <begin position="21"/>
        <end position="107"/>
    </location>
</feature>
<keyword evidence="3" id="KW-1185">Reference proteome</keyword>
<comment type="caution">
    <text evidence="2">The sequence shown here is derived from an EMBL/GenBank/DDBJ whole genome shotgun (WGS) entry which is preliminary data.</text>
</comment>
<evidence type="ECO:0000256" key="1">
    <source>
        <dbReference type="SAM" id="SignalP"/>
    </source>
</evidence>
<dbReference type="AlphaFoldDB" id="A0A8T0X8I3"/>
<dbReference type="Proteomes" id="UP000823388">
    <property type="component" value="Chromosome 1N"/>
</dbReference>
<gene>
    <name evidence="2" type="ORF">PVAP13_1NG558500</name>
</gene>
<dbReference type="EMBL" id="CM029038">
    <property type="protein sequence ID" value="KAG2654938.1"/>
    <property type="molecule type" value="Genomic_DNA"/>
</dbReference>
<evidence type="ECO:0000313" key="2">
    <source>
        <dbReference type="EMBL" id="KAG2654938.1"/>
    </source>
</evidence>